<evidence type="ECO:0000313" key="3">
    <source>
        <dbReference type="Proteomes" id="UP000593561"/>
    </source>
</evidence>
<organism evidence="2 3">
    <name type="scientific">Gossypium davidsonii</name>
    <name type="common">Davidson's cotton</name>
    <name type="synonym">Gossypium klotzschianum subsp. davidsonii</name>
    <dbReference type="NCBI Taxonomy" id="34287"/>
    <lineage>
        <taxon>Eukaryota</taxon>
        <taxon>Viridiplantae</taxon>
        <taxon>Streptophyta</taxon>
        <taxon>Embryophyta</taxon>
        <taxon>Tracheophyta</taxon>
        <taxon>Spermatophyta</taxon>
        <taxon>Magnoliopsida</taxon>
        <taxon>eudicotyledons</taxon>
        <taxon>Gunneridae</taxon>
        <taxon>Pentapetalae</taxon>
        <taxon>rosids</taxon>
        <taxon>malvids</taxon>
        <taxon>Malvales</taxon>
        <taxon>Malvaceae</taxon>
        <taxon>Malvoideae</taxon>
        <taxon>Gossypium</taxon>
    </lineage>
</organism>
<gene>
    <name evidence="2" type="ORF">Godav_010361</name>
</gene>
<comment type="caution">
    <text evidence="2">The sequence shown here is derived from an EMBL/GenBank/DDBJ whole genome shotgun (WGS) entry which is preliminary data.</text>
</comment>
<dbReference type="Proteomes" id="UP000593561">
    <property type="component" value="Unassembled WGS sequence"/>
</dbReference>
<keyword evidence="1" id="KW-0175">Coiled coil</keyword>
<keyword evidence="3" id="KW-1185">Reference proteome</keyword>
<proteinExistence type="predicted"/>
<dbReference type="AlphaFoldDB" id="A0A7J8SI00"/>
<sequence>MSKKEFKQMWMRKSLREMLSAIKERVGKLEEYMEDVKEDSVQELLDSQMKKLKERNDALEAMVKALKEETMAMTMALSTRIEELKSKLALCRVAVGKGVSSATLSNVDVPKLKEFVGTRSHAMWTISCGGWKITSAGPQIKGKVRLRCGKSFNAS</sequence>
<evidence type="ECO:0000256" key="1">
    <source>
        <dbReference type="SAM" id="Coils"/>
    </source>
</evidence>
<name>A0A7J8SI00_GOSDV</name>
<protein>
    <submittedName>
        <fullName evidence="2">Uncharacterized protein</fullName>
    </submittedName>
</protein>
<accession>A0A7J8SI00</accession>
<reference evidence="2 3" key="1">
    <citation type="journal article" date="2019" name="Genome Biol. Evol.">
        <title>Insights into the evolution of the New World diploid cottons (Gossypium, subgenus Houzingenia) based on genome sequencing.</title>
        <authorList>
            <person name="Grover C.E."/>
            <person name="Arick M.A. 2nd"/>
            <person name="Thrash A."/>
            <person name="Conover J.L."/>
            <person name="Sanders W.S."/>
            <person name="Peterson D.G."/>
            <person name="Frelichowski J.E."/>
            <person name="Scheffler J.A."/>
            <person name="Scheffler B.E."/>
            <person name="Wendel J.F."/>
        </authorList>
    </citation>
    <scope>NUCLEOTIDE SEQUENCE [LARGE SCALE GENOMIC DNA]</scope>
    <source>
        <strain evidence="2">27</strain>
        <tissue evidence="2">Leaf</tissue>
    </source>
</reference>
<feature type="coiled-coil region" evidence="1">
    <location>
        <begin position="19"/>
        <end position="69"/>
    </location>
</feature>
<dbReference type="EMBL" id="JABFAC010000009">
    <property type="protein sequence ID" value="MBA0625122.1"/>
    <property type="molecule type" value="Genomic_DNA"/>
</dbReference>
<evidence type="ECO:0000313" key="2">
    <source>
        <dbReference type="EMBL" id="MBA0625122.1"/>
    </source>
</evidence>